<evidence type="ECO:0000313" key="2">
    <source>
        <dbReference type="EMBL" id="HHI49027.1"/>
    </source>
</evidence>
<protein>
    <submittedName>
        <fullName evidence="2">Uncharacterized protein</fullName>
    </submittedName>
</protein>
<gene>
    <name evidence="2" type="ORF">ENL91_02530</name>
</gene>
<reference evidence="2" key="1">
    <citation type="journal article" date="2020" name="mSystems">
        <title>Genome- and Community-Level Interaction Insights into Carbon Utilization and Element Cycling Functions of Hydrothermarchaeota in Hydrothermal Sediment.</title>
        <authorList>
            <person name="Zhou Z."/>
            <person name="Liu Y."/>
            <person name="Xu W."/>
            <person name="Pan J."/>
            <person name="Luo Z.H."/>
            <person name="Li M."/>
        </authorList>
    </citation>
    <scope>NUCLEOTIDE SEQUENCE [LARGE SCALE GENOMIC DNA]</scope>
    <source>
        <strain evidence="2">SpSt-1038</strain>
    </source>
</reference>
<dbReference type="EMBL" id="DRVT01000031">
    <property type="protein sequence ID" value="HHI49027.1"/>
    <property type="molecule type" value="Genomic_DNA"/>
</dbReference>
<accession>A0A7J3UYT1</accession>
<name>A0A7J3UYT1_9CREN</name>
<comment type="caution">
    <text evidence="2">The sequence shown here is derived from an EMBL/GenBank/DDBJ whole genome shotgun (WGS) entry which is preliminary data.</text>
</comment>
<evidence type="ECO:0000256" key="1">
    <source>
        <dbReference type="SAM" id="MobiDB-lite"/>
    </source>
</evidence>
<proteinExistence type="predicted"/>
<feature type="region of interest" description="Disordered" evidence="1">
    <location>
        <begin position="32"/>
        <end position="66"/>
    </location>
</feature>
<organism evidence="2">
    <name type="scientific">Candidatus Methanosuratincola petrocarbonis</name>
    <name type="common">ex Vanwonterghem et al. 2016</name>
    <dbReference type="NCBI Taxonomy" id="1867261"/>
    <lineage>
        <taxon>Archaea</taxon>
        <taxon>Thermoproteota</taxon>
        <taxon>Methanosuratincolia</taxon>
        <taxon>Candidatus Methanomethylicales</taxon>
        <taxon>Candidatus Methanomethylicaceae</taxon>
        <taxon>Candidatus Methanosuratincola (ex Vanwonterghem et al. 2016)</taxon>
    </lineage>
</organism>
<dbReference type="AlphaFoldDB" id="A0A7J3UYT1"/>
<sequence length="66" mass="8301">MMIIDMLKYFELTKTLCSLEVFGLLYMEEDFDDDWTEDEEEDEWPEDEEEDEWPEDEDEDFEEEEW</sequence>